<feature type="compositionally biased region" description="Polar residues" evidence="1">
    <location>
        <begin position="1"/>
        <end position="10"/>
    </location>
</feature>
<accession>A0A2I2FV24</accession>
<dbReference type="AlphaFoldDB" id="A0A2I2FV24"/>
<dbReference type="RefSeq" id="XP_024699776.1">
    <property type="nucleotide sequence ID" value="XM_024847950.1"/>
</dbReference>
<proteinExistence type="predicted"/>
<keyword evidence="3" id="KW-1185">Reference proteome</keyword>
<sequence length="667" mass="74985">MPFTIEQSDVGNIGGDCSRRNRPSADHQSGGSNSFLPTHDADHDNVASEVTVHIAIVPQATINQVDEEASLPSNNTDDTDHDDVAFEADPFIRERPSFPELFFRVIFEIDRFRETFLPSLSPRERATFSLICRNIREWVEDHTIVYRSKDQPLYRQKHFMDGNTLKGRLKPHKPTKDDPSPVAFTWEGGGFDPKNVQNQIKCFISDLKAMLIPSLAPRERARFSLSCRKTRECVEDNTIVYPSKDQSLYRQTHFIDGNTLKGRLKPNKPTKNDPSPGVFTWECGSFDPRNVQDQIKCFISGAKAMLQSWNSIRAIELYKAHFLRPNWIQEGTGNNALIPFVGSFEIRSESDTDSETSDERNAEATAEISTKEYREHCYSKVISIPEGQPQNVNSPGHKYLFFRCDYYSGRFTGYCFPNTHIHSQKQYRRCGGCSREDVMRTHLRQFEETYNGEAMTMVSEALHNAIQKWLSSQTFNWKAKYTEKVFGIAASPVANSKTQRTTYTYEQSPSLRFIIGKMSGQDPQVELAKILQVKTREQPVIVGEATIELSAQEELANPRQVKTRKQPAIVGGAIIELSGPPNKEKLHRAAVTFDTVSQLQSEVASRVRRLMPLLSTFPASSSMPAASSSSANLSAAMISPAVGFMTVGGSTTHAPGHYDENTLKTVS</sequence>
<reference evidence="2 3" key="1">
    <citation type="submission" date="2016-12" db="EMBL/GenBank/DDBJ databases">
        <title>The genomes of Aspergillus section Nigri reveals drivers in fungal speciation.</title>
        <authorList>
            <consortium name="DOE Joint Genome Institute"/>
            <person name="Vesth T.C."/>
            <person name="Nybo J."/>
            <person name="Theobald S."/>
            <person name="Brandl J."/>
            <person name="Frisvad J.C."/>
            <person name="Nielsen K.F."/>
            <person name="Lyhne E.K."/>
            <person name="Kogle M.E."/>
            <person name="Kuo A."/>
            <person name="Riley R."/>
            <person name="Clum A."/>
            <person name="Nolan M."/>
            <person name="Lipzen A."/>
            <person name="Salamov A."/>
            <person name="Henrissat B."/>
            <person name="Wiebenga A."/>
            <person name="De Vries R.P."/>
            <person name="Grigoriev I.V."/>
            <person name="Mortensen U.H."/>
            <person name="Andersen M.R."/>
            <person name="Baker S.E."/>
        </authorList>
    </citation>
    <scope>NUCLEOTIDE SEQUENCE [LARGE SCALE GENOMIC DNA]</scope>
    <source>
        <strain evidence="2 3">IBT 23096</strain>
    </source>
</reference>
<dbReference type="Proteomes" id="UP000234275">
    <property type="component" value="Unassembled WGS sequence"/>
</dbReference>
<dbReference type="GeneID" id="36555649"/>
<evidence type="ECO:0000256" key="1">
    <source>
        <dbReference type="SAM" id="MobiDB-lite"/>
    </source>
</evidence>
<feature type="region of interest" description="Disordered" evidence="1">
    <location>
        <begin position="1"/>
        <end position="41"/>
    </location>
</feature>
<feature type="compositionally biased region" description="Polar residues" evidence="1">
    <location>
        <begin position="26"/>
        <end position="36"/>
    </location>
</feature>
<name>A0A2I2FV24_9EURO</name>
<protein>
    <submittedName>
        <fullName evidence="2">Uncharacterized protein</fullName>
    </submittedName>
</protein>
<organism evidence="2 3">
    <name type="scientific">Aspergillus steynii IBT 23096</name>
    <dbReference type="NCBI Taxonomy" id="1392250"/>
    <lineage>
        <taxon>Eukaryota</taxon>
        <taxon>Fungi</taxon>
        <taxon>Dikarya</taxon>
        <taxon>Ascomycota</taxon>
        <taxon>Pezizomycotina</taxon>
        <taxon>Eurotiomycetes</taxon>
        <taxon>Eurotiomycetidae</taxon>
        <taxon>Eurotiales</taxon>
        <taxon>Aspergillaceae</taxon>
        <taxon>Aspergillus</taxon>
        <taxon>Aspergillus subgen. Circumdati</taxon>
    </lineage>
</organism>
<comment type="caution">
    <text evidence="2">The sequence shown here is derived from an EMBL/GenBank/DDBJ whole genome shotgun (WGS) entry which is preliminary data.</text>
</comment>
<gene>
    <name evidence="2" type="ORF">P170DRAFT_430364</name>
</gene>
<dbReference type="EMBL" id="MSFO01000009">
    <property type="protein sequence ID" value="PLB44474.1"/>
    <property type="molecule type" value="Genomic_DNA"/>
</dbReference>
<evidence type="ECO:0000313" key="2">
    <source>
        <dbReference type="EMBL" id="PLB44474.1"/>
    </source>
</evidence>
<evidence type="ECO:0000313" key="3">
    <source>
        <dbReference type="Proteomes" id="UP000234275"/>
    </source>
</evidence>
<dbReference type="VEuPathDB" id="FungiDB:P170DRAFT_430364"/>